<evidence type="ECO:0000313" key="1">
    <source>
        <dbReference type="EMBL" id="KAK6751086.1"/>
    </source>
</evidence>
<dbReference type="Proteomes" id="UP001303046">
    <property type="component" value="Unassembled WGS sequence"/>
</dbReference>
<keyword evidence="2" id="KW-1185">Reference proteome</keyword>
<gene>
    <name evidence="1" type="primary">Necator_chrIV.g16120</name>
    <name evidence="1" type="ORF">RB195_002824</name>
</gene>
<accession>A0ABR1DKV0</accession>
<evidence type="ECO:0000313" key="2">
    <source>
        <dbReference type="Proteomes" id="UP001303046"/>
    </source>
</evidence>
<reference evidence="1 2" key="1">
    <citation type="submission" date="2023-08" db="EMBL/GenBank/DDBJ databases">
        <title>A Necator americanus chromosomal reference genome.</title>
        <authorList>
            <person name="Ilik V."/>
            <person name="Petrzelkova K.J."/>
            <person name="Pardy F."/>
            <person name="Fuh T."/>
            <person name="Niatou-Singa F.S."/>
            <person name="Gouil Q."/>
            <person name="Baker L."/>
            <person name="Ritchie M.E."/>
            <person name="Jex A.R."/>
            <person name="Gazzola D."/>
            <person name="Li H."/>
            <person name="Toshio Fujiwara R."/>
            <person name="Zhan B."/>
            <person name="Aroian R.V."/>
            <person name="Pafco B."/>
            <person name="Schwarz E.M."/>
        </authorList>
    </citation>
    <scope>NUCLEOTIDE SEQUENCE [LARGE SCALE GENOMIC DNA]</scope>
    <source>
        <strain evidence="1 2">Aroian</strain>
        <tissue evidence="1">Whole animal</tissue>
    </source>
</reference>
<comment type="caution">
    <text evidence="1">The sequence shown here is derived from an EMBL/GenBank/DDBJ whole genome shotgun (WGS) entry which is preliminary data.</text>
</comment>
<organism evidence="1 2">
    <name type="scientific">Necator americanus</name>
    <name type="common">Human hookworm</name>
    <dbReference type="NCBI Taxonomy" id="51031"/>
    <lineage>
        <taxon>Eukaryota</taxon>
        <taxon>Metazoa</taxon>
        <taxon>Ecdysozoa</taxon>
        <taxon>Nematoda</taxon>
        <taxon>Chromadorea</taxon>
        <taxon>Rhabditida</taxon>
        <taxon>Rhabditina</taxon>
        <taxon>Rhabditomorpha</taxon>
        <taxon>Strongyloidea</taxon>
        <taxon>Ancylostomatidae</taxon>
        <taxon>Bunostominae</taxon>
        <taxon>Necator</taxon>
    </lineage>
</organism>
<protein>
    <submittedName>
        <fullName evidence="1">Uncharacterized protein</fullName>
    </submittedName>
</protein>
<name>A0ABR1DKV0_NECAM</name>
<sequence>MDHPTAINITLEVPRIKNSSDITFNERFNLKHVQIQLIYSFHQSQPWLLPTSFRATKVGRDASFEVNSSVHKVEQLLCVESVFSRSFHSYGLSFFFQVAAGIIASGLISQCEEAAQMLADRLPNALLSLWISPRNFIKSTSAIMEAEYYRRPVEQLRNQDLLLFSRIPSELYLALNTFSQEYQA</sequence>
<proteinExistence type="predicted"/>
<dbReference type="EMBL" id="JAVFWL010000004">
    <property type="protein sequence ID" value="KAK6751086.1"/>
    <property type="molecule type" value="Genomic_DNA"/>
</dbReference>